<dbReference type="EC" id="5.4.99.16" evidence="3"/>
<sequence length="1101" mass="127735">MSTTYRREPLWYKDAIIYELNIKAFFDSNGSGVGDFAGLEKKLDYLEELGVTAIWLLPFYPSPLRDDGYDIQDYYKVSEAYGDVDDFKRFLDAAHARGLQVITELVINHTSDQHPWFQRARNAPIGSKERDYYVWSDSDEKWPDVRIIFTDTETSNWTWDPVANQYYWHRFFSHQPDLNYDSPDVQREIIEILDYWMNMGIDGFRLDAIPYLFEREGTNGENLPETHEYLKKLRKHVDDNYENVLFLAEANMWPEDSASYFGDGDECHMNYHFPLMPRLYMSVKLEDRHPITDIFEQTPEIPENCQWATFLRNHDELTLEMVTEEERDFMNSTYAADPMARINVGIRRRLAPLMDNDRNKIELLNVLLMSLPGTPVLYYGDEIGMGDNYYLKDRDGVRTPMQWNNQENAGFSMANPHSLYLPVIRDSEYSYRWVNVRRQEQTPNSLLNWTKRLLAKRKSFRVFGRGTIQWLKPDNGRVLAFIREYEEEQVVVVINLSRHPQSVDLNLNEFEGRRVREVFGQTHFNDISREPYPVTLGGHGYYWLQLEALGASATDQRDLSNSSLKSEGLTTLFSRNNLRELEKKILPAYLKSTSWMGNRAGQLEGISVVDQWIQEVKGRHYGWVFMEANYLEGLPDMIQLPLAFDLYREEIDYGRREEAICRISTSKYGELVMIDALADDEFRLAMANGFQDFGEVDGMKFIGYDRMVAASPQELKPAHSGTEYQLLQSKDYNVKFYRRVHMNNVPDLQVKQALNRFAYANAPTVIGSLHFAPKKGVNATLAIFEDRISSEGLAWDYVRSNLHRFGEDVLTRLRQPQRDSPTAKPEEISVTDEVVYSDMPATIQQILGALFITKLADLGRTIAAFHSIMHGLKEEKNFAPEPLSLHYQRSVYAGLKGDVRSTIDLLKKSMSELEDDAIAIGEVIIEKEPIIHTKLKRIFDHKIESDKIRIHGDFTLEQVAMSDDNFIIQNFDGDPDRTFSQRSLRRSPAKDLANLMRSISYAAGLVFEDLASSCRQETADHLEDWLRTAHRYLSAEFLTAYRKAADGTRLLPEDENDLEVLLDVFRIEKAMQELRYDLYYRPAQAIIPLRGLLELLDDTED</sequence>
<evidence type="ECO:0000256" key="3">
    <source>
        <dbReference type="ARBA" id="ARBA00012619"/>
    </source>
</evidence>
<dbReference type="Gene3D" id="3.20.20.80">
    <property type="entry name" value="Glycosidases"/>
    <property type="match status" value="1"/>
</dbReference>
<evidence type="ECO:0000313" key="9">
    <source>
        <dbReference type="EMBL" id="SEQ87205.1"/>
    </source>
</evidence>
<evidence type="ECO:0000256" key="7">
    <source>
        <dbReference type="ARBA" id="ARBA00031378"/>
    </source>
</evidence>
<dbReference type="Gene3D" id="2.60.40.1180">
    <property type="entry name" value="Golgi alpha-mannosidase II"/>
    <property type="match status" value="1"/>
</dbReference>
<evidence type="ECO:0000313" key="10">
    <source>
        <dbReference type="Proteomes" id="UP000199021"/>
    </source>
</evidence>
<dbReference type="FunFam" id="3.20.20.80:FF:000055">
    <property type="entry name" value="Trehalose synthase"/>
    <property type="match status" value="1"/>
</dbReference>
<keyword evidence="6" id="KW-0413">Isomerase</keyword>
<name>A0A1H9JKZ4_9BACT</name>
<keyword evidence="9" id="KW-0808">Transferase</keyword>
<dbReference type="InterPro" id="IPR013780">
    <property type="entry name" value="Glyco_hydro_b"/>
</dbReference>
<dbReference type="RefSeq" id="WP_090170175.1">
    <property type="nucleotide sequence ID" value="NZ_FOFB01000017.1"/>
</dbReference>
<gene>
    <name evidence="9" type="ORF">SAMN05444359_117111</name>
</gene>
<dbReference type="EMBL" id="FOFB01000017">
    <property type="protein sequence ID" value="SEQ87205.1"/>
    <property type="molecule type" value="Genomic_DNA"/>
</dbReference>
<dbReference type="SUPFAM" id="SSF51445">
    <property type="entry name" value="(Trans)glycosidases"/>
    <property type="match status" value="1"/>
</dbReference>
<feature type="domain" description="Glycosyl hydrolase family 13 catalytic" evidence="8">
    <location>
        <begin position="19"/>
        <end position="437"/>
    </location>
</feature>
<evidence type="ECO:0000259" key="8">
    <source>
        <dbReference type="SMART" id="SM00642"/>
    </source>
</evidence>
<dbReference type="CDD" id="cd11334">
    <property type="entry name" value="AmyAc_TreS"/>
    <property type="match status" value="1"/>
</dbReference>
<keyword evidence="10" id="KW-1185">Reference proteome</keyword>
<dbReference type="OrthoDB" id="9806009at2"/>
<dbReference type="NCBIfam" id="TIGR02456">
    <property type="entry name" value="treS_nterm"/>
    <property type="match status" value="1"/>
</dbReference>
<reference evidence="10" key="1">
    <citation type="submission" date="2016-10" db="EMBL/GenBank/DDBJ databases">
        <authorList>
            <person name="Varghese N."/>
            <person name="Submissions S."/>
        </authorList>
    </citation>
    <scope>NUCLEOTIDE SEQUENCE [LARGE SCALE GENOMIC DNA]</scope>
    <source>
        <strain evidence="10">DSM 24740</strain>
    </source>
</reference>
<keyword evidence="4" id="KW-0479">Metal-binding</keyword>
<evidence type="ECO:0000256" key="2">
    <source>
        <dbReference type="ARBA" id="ARBA00005496"/>
    </source>
</evidence>
<dbReference type="GO" id="GO:0005975">
    <property type="term" value="P:carbohydrate metabolic process"/>
    <property type="evidence" value="ECO:0007669"/>
    <property type="project" value="InterPro"/>
</dbReference>
<dbReference type="Gene3D" id="3.90.1200.10">
    <property type="match status" value="1"/>
</dbReference>
<organism evidence="9 10">
    <name type="scientific">Neolewinella agarilytica</name>
    <dbReference type="NCBI Taxonomy" id="478744"/>
    <lineage>
        <taxon>Bacteria</taxon>
        <taxon>Pseudomonadati</taxon>
        <taxon>Bacteroidota</taxon>
        <taxon>Saprospiria</taxon>
        <taxon>Saprospirales</taxon>
        <taxon>Lewinellaceae</taxon>
        <taxon>Neolewinella</taxon>
    </lineage>
</organism>
<dbReference type="GO" id="GO:0046872">
    <property type="term" value="F:metal ion binding"/>
    <property type="evidence" value="ECO:0007669"/>
    <property type="project" value="UniProtKB-KW"/>
</dbReference>
<dbReference type="InterPro" id="IPR032091">
    <property type="entry name" value="Malt_amylase-like_C"/>
</dbReference>
<comment type="similarity">
    <text evidence="2">Belongs to the glycosyl hydrolase 13 family. TreS subfamily.</text>
</comment>
<dbReference type="Pfam" id="PF00128">
    <property type="entry name" value="Alpha-amylase"/>
    <property type="match status" value="1"/>
</dbReference>
<dbReference type="AlphaFoldDB" id="A0A1H9JKZ4"/>
<dbReference type="PANTHER" id="PTHR10357">
    <property type="entry name" value="ALPHA-AMYLASE FAMILY MEMBER"/>
    <property type="match status" value="1"/>
</dbReference>
<comment type="catalytic activity">
    <reaction evidence="1">
        <text>D-maltose = alpha,alpha-trehalose</text>
        <dbReference type="Rhea" id="RHEA:15145"/>
        <dbReference type="ChEBI" id="CHEBI:16551"/>
        <dbReference type="ChEBI" id="CHEBI:17306"/>
        <dbReference type="EC" id="5.4.99.16"/>
    </reaction>
</comment>
<evidence type="ECO:0000256" key="6">
    <source>
        <dbReference type="ARBA" id="ARBA00023235"/>
    </source>
</evidence>
<evidence type="ECO:0000256" key="1">
    <source>
        <dbReference type="ARBA" id="ARBA00001595"/>
    </source>
</evidence>
<evidence type="ECO:0000256" key="4">
    <source>
        <dbReference type="ARBA" id="ARBA00022723"/>
    </source>
</evidence>
<keyword evidence="5" id="KW-0106">Calcium</keyword>
<dbReference type="Gene3D" id="3.90.400.10">
    <property type="entry name" value="Oligo-1,6-glucosidase, Domain 2"/>
    <property type="match status" value="1"/>
</dbReference>
<dbReference type="Proteomes" id="UP000199021">
    <property type="component" value="Unassembled WGS sequence"/>
</dbReference>
<protein>
    <recommendedName>
        <fullName evidence="3">maltose alpha-D-glucosyltransferase</fullName>
        <ecNumber evidence="3">5.4.99.16</ecNumber>
    </recommendedName>
    <alternativeName>
        <fullName evidence="7">Maltose alpha-D-glucosyltransferase</fullName>
    </alternativeName>
</protein>
<dbReference type="GO" id="GO:0016740">
    <property type="term" value="F:transferase activity"/>
    <property type="evidence" value="ECO:0007669"/>
    <property type="project" value="UniProtKB-KW"/>
</dbReference>
<dbReference type="InterPro" id="IPR006047">
    <property type="entry name" value="GH13_cat_dom"/>
</dbReference>
<dbReference type="InterPro" id="IPR045857">
    <property type="entry name" value="O16G_dom_2"/>
</dbReference>
<accession>A0A1H9JKZ4</accession>
<dbReference type="GO" id="GO:0047471">
    <property type="term" value="F:maltose alpha-D-glucosyltransferase activity"/>
    <property type="evidence" value="ECO:0007669"/>
    <property type="project" value="UniProtKB-EC"/>
</dbReference>
<dbReference type="PANTHER" id="PTHR10357:SF219">
    <property type="entry name" value="MALTOSE ALPHA-D-GLUCOSYLTRANSFERASE"/>
    <property type="match status" value="1"/>
</dbReference>
<dbReference type="Pfam" id="PF16657">
    <property type="entry name" value="Malt_amylase_C"/>
    <property type="match status" value="1"/>
</dbReference>
<dbReference type="SUPFAM" id="SSF51011">
    <property type="entry name" value="Glycosyl hydrolase domain"/>
    <property type="match status" value="1"/>
</dbReference>
<dbReference type="InterPro" id="IPR012810">
    <property type="entry name" value="TreS/a-amylase_N"/>
</dbReference>
<evidence type="ECO:0000256" key="5">
    <source>
        <dbReference type="ARBA" id="ARBA00022837"/>
    </source>
</evidence>
<dbReference type="SMART" id="SM00642">
    <property type="entry name" value="Aamy"/>
    <property type="match status" value="1"/>
</dbReference>
<dbReference type="InterPro" id="IPR017853">
    <property type="entry name" value="GH"/>
</dbReference>
<dbReference type="InParanoid" id="A0A1H9JKZ4"/>
<proteinExistence type="inferred from homology"/>
<dbReference type="STRING" id="478744.SAMN05444359_117111"/>